<dbReference type="GO" id="GO:0006635">
    <property type="term" value="P:fatty acid beta-oxidation"/>
    <property type="evidence" value="ECO:0007669"/>
    <property type="project" value="TreeGrafter"/>
</dbReference>
<accession>A0AAJ7THL0</accession>
<dbReference type="FunFam" id="3.90.226.10:FF:000034">
    <property type="entry name" value="Enoyl-CoA delta isomerase 1"/>
    <property type="match status" value="1"/>
</dbReference>
<name>A0AAJ7THL0_PETMA</name>
<proteinExistence type="inferred from homology"/>
<evidence type="ECO:0000256" key="1">
    <source>
        <dbReference type="ARBA" id="ARBA00004305"/>
    </source>
</evidence>
<evidence type="ECO:0000256" key="20">
    <source>
        <dbReference type="ARBA" id="ARBA00082088"/>
    </source>
</evidence>
<dbReference type="InterPro" id="IPR029045">
    <property type="entry name" value="ClpP/crotonase-like_dom_sf"/>
</dbReference>
<dbReference type="GO" id="GO:0005759">
    <property type="term" value="C:mitochondrial matrix"/>
    <property type="evidence" value="ECO:0007669"/>
    <property type="project" value="UniProtKB-SubCell"/>
</dbReference>
<reference evidence="24" key="1">
    <citation type="submission" date="2025-08" db="UniProtKB">
        <authorList>
            <consortium name="RefSeq"/>
        </authorList>
    </citation>
    <scope>IDENTIFICATION</scope>
    <source>
        <tissue evidence="24">Sperm</tissue>
    </source>
</reference>
<evidence type="ECO:0000256" key="12">
    <source>
        <dbReference type="ARBA" id="ARBA00050938"/>
    </source>
</evidence>
<dbReference type="Pfam" id="PF00378">
    <property type="entry name" value="ECH_1"/>
    <property type="match status" value="1"/>
</dbReference>
<dbReference type="RefSeq" id="XP_032816783.1">
    <property type="nucleotide sequence ID" value="XM_032960892.1"/>
</dbReference>
<evidence type="ECO:0000256" key="5">
    <source>
        <dbReference type="ARBA" id="ARBA00022832"/>
    </source>
</evidence>
<keyword evidence="9" id="KW-0496">Mitochondrion</keyword>
<dbReference type="GO" id="GO:0004165">
    <property type="term" value="F:delta(3)-delta(2)-enoyl-CoA isomerase activity"/>
    <property type="evidence" value="ECO:0007669"/>
    <property type="project" value="UniProtKB-EC"/>
</dbReference>
<evidence type="ECO:0000256" key="18">
    <source>
        <dbReference type="ARBA" id="ARBA00076241"/>
    </source>
</evidence>
<evidence type="ECO:0000256" key="4">
    <source>
        <dbReference type="ARBA" id="ARBA00011233"/>
    </source>
</evidence>
<organism evidence="23 24">
    <name type="scientific">Petromyzon marinus</name>
    <name type="common">Sea lamprey</name>
    <dbReference type="NCBI Taxonomy" id="7757"/>
    <lineage>
        <taxon>Eukaryota</taxon>
        <taxon>Metazoa</taxon>
        <taxon>Chordata</taxon>
        <taxon>Craniata</taxon>
        <taxon>Vertebrata</taxon>
        <taxon>Cyclostomata</taxon>
        <taxon>Hyperoartia</taxon>
        <taxon>Petromyzontiformes</taxon>
        <taxon>Petromyzontidae</taxon>
        <taxon>Petromyzon</taxon>
    </lineage>
</organism>
<evidence type="ECO:0000256" key="10">
    <source>
        <dbReference type="ARBA" id="ARBA00023235"/>
    </source>
</evidence>
<evidence type="ECO:0000256" key="17">
    <source>
        <dbReference type="ARBA" id="ARBA00068317"/>
    </source>
</evidence>
<protein>
    <recommendedName>
        <fullName evidence="17">Enoyl-CoA delta isomerase 1, mitochondrial</fullName>
    </recommendedName>
    <alternativeName>
        <fullName evidence="21">3,2-trans-enoyl-CoA isomerase</fullName>
    </alternativeName>
    <alternativeName>
        <fullName evidence="18 19">Delta(3),Delta(2)-enoyl-CoA isomerase</fullName>
    </alternativeName>
    <alternativeName>
        <fullName evidence="20">Dodecenoyl-CoA isomerase</fullName>
    </alternativeName>
</protein>
<comment type="catalytic activity">
    <reaction evidence="12">
        <text>(3Z)-decenoyl-CoA = (2E)-decenoyl-CoA</text>
        <dbReference type="Rhea" id="RHEA:77195"/>
        <dbReference type="ChEBI" id="CHEBI:61406"/>
        <dbReference type="ChEBI" id="CHEBI:195601"/>
    </reaction>
    <physiologicalReaction direction="left-to-right" evidence="12">
        <dbReference type="Rhea" id="RHEA:77196"/>
    </physiologicalReaction>
</comment>
<evidence type="ECO:0000256" key="2">
    <source>
        <dbReference type="ARBA" id="ARBA00005005"/>
    </source>
</evidence>
<comment type="catalytic activity">
    <reaction evidence="14">
        <text>(3Z)-dodecenoyl-CoA = (2E)-dodecenoyl-CoA</text>
        <dbReference type="Rhea" id="RHEA:23716"/>
        <dbReference type="ChEBI" id="CHEBI:57330"/>
        <dbReference type="ChEBI" id="CHEBI:58543"/>
        <dbReference type="EC" id="5.3.3.8"/>
    </reaction>
    <physiologicalReaction direction="left-to-right" evidence="14">
        <dbReference type="Rhea" id="RHEA:23717"/>
    </physiologicalReaction>
</comment>
<keyword evidence="6" id="KW-0809">Transit peptide</keyword>
<keyword evidence="23" id="KW-1185">Reference proteome</keyword>
<evidence type="ECO:0000256" key="16">
    <source>
        <dbReference type="ARBA" id="ARBA00056147"/>
    </source>
</evidence>
<sequence length="316" mass="34970">MAALLLRTSRGLGACLRVATGCPSPSSCVVAAWSSARWPREGAVAWRTHAQVRHYSSSDKLSIDMDDKTGVAVLKLSNPPVNSLSLELLTELAIGLDKLEMNPSCRGVIMTSAHPHIFSAGLDVSEMMGKPTEHYREFWRAVQEMWLKLYGSSLVTIAAINGSSPAGGCLMAMCCDYRLMADNPKYSIGLNETKLGIVAPFWFRDTMMGVVGTRVTERSLQLGLMYSPAEAVHVGLVDRTVPEETVFEEARTEMARWLKIPDHARQITKSMMRKTTIDHLLAQRDSDISNFANFISKDSIQKSLTAYMQALRQPKK</sequence>
<keyword evidence="8" id="KW-0443">Lipid metabolism</keyword>
<evidence type="ECO:0000256" key="21">
    <source>
        <dbReference type="ARBA" id="ARBA00083575"/>
    </source>
</evidence>
<dbReference type="Proteomes" id="UP001318040">
    <property type="component" value="Chromosome 26"/>
</dbReference>
<dbReference type="SUPFAM" id="SSF52096">
    <property type="entry name" value="ClpP/crotonase"/>
    <property type="match status" value="1"/>
</dbReference>
<dbReference type="PANTHER" id="PTHR11941">
    <property type="entry name" value="ENOYL-COA HYDRATASE-RELATED"/>
    <property type="match status" value="1"/>
</dbReference>
<evidence type="ECO:0000256" key="6">
    <source>
        <dbReference type="ARBA" id="ARBA00022946"/>
    </source>
</evidence>
<dbReference type="Gene3D" id="6.10.250.170">
    <property type="match status" value="1"/>
</dbReference>
<comment type="catalytic activity">
    <reaction evidence="13">
        <text>(2E)-tetradecenoyl-CoA = (3Z)-tetradecenoyl-CoA</text>
        <dbReference type="Rhea" id="RHEA:29847"/>
        <dbReference type="ChEBI" id="CHEBI:61405"/>
        <dbReference type="ChEBI" id="CHEBI:61968"/>
    </reaction>
    <physiologicalReaction direction="right-to-left" evidence="13">
        <dbReference type="Rhea" id="RHEA:29849"/>
    </physiologicalReaction>
</comment>
<dbReference type="PANTHER" id="PTHR11941:SF45">
    <property type="entry name" value="ENOYL-COA DELTA ISOMERASE 1, MITOCHONDRIAL"/>
    <property type="match status" value="1"/>
</dbReference>
<comment type="subcellular location">
    <subcellularLocation>
        <location evidence="1">Mitochondrion matrix</location>
    </subcellularLocation>
</comment>
<keyword evidence="5" id="KW-0276">Fatty acid metabolism</keyword>
<dbReference type="AlphaFoldDB" id="A0AAJ7THL0"/>
<comment type="subunit">
    <text evidence="4">Homotrimer.</text>
</comment>
<evidence type="ECO:0000256" key="8">
    <source>
        <dbReference type="ARBA" id="ARBA00023098"/>
    </source>
</evidence>
<evidence type="ECO:0000256" key="11">
    <source>
        <dbReference type="ARBA" id="ARBA00036336"/>
    </source>
</evidence>
<dbReference type="KEGG" id="pmrn:116946057"/>
<evidence type="ECO:0000256" key="15">
    <source>
        <dbReference type="ARBA" id="ARBA00052542"/>
    </source>
</evidence>
<dbReference type="PROSITE" id="PS00166">
    <property type="entry name" value="ENOYL_COA_HYDRATASE"/>
    <property type="match status" value="1"/>
</dbReference>
<evidence type="ECO:0000256" key="7">
    <source>
        <dbReference type="ARBA" id="ARBA00022990"/>
    </source>
</evidence>
<dbReference type="Gene3D" id="3.90.226.10">
    <property type="entry name" value="2-enoyl-CoA Hydratase, Chain A, domain 1"/>
    <property type="match status" value="1"/>
</dbReference>
<evidence type="ECO:0000256" key="3">
    <source>
        <dbReference type="ARBA" id="ARBA00005254"/>
    </source>
</evidence>
<comment type="pathway">
    <text evidence="2">Lipid metabolism; fatty acid beta-oxidation.</text>
</comment>
<comment type="catalytic activity">
    <reaction evidence="15">
        <text>(3Z)-octenoyl-CoA = (2E)-octenoyl-CoA</text>
        <dbReference type="Rhea" id="RHEA:46044"/>
        <dbReference type="ChEBI" id="CHEBI:62242"/>
        <dbReference type="ChEBI" id="CHEBI:85640"/>
    </reaction>
    <physiologicalReaction direction="left-to-right" evidence="15">
        <dbReference type="Rhea" id="RHEA:46045"/>
    </physiologicalReaction>
</comment>
<dbReference type="CDD" id="cd06558">
    <property type="entry name" value="crotonase-like"/>
    <property type="match status" value="1"/>
</dbReference>
<dbReference type="GeneID" id="116946057"/>
<keyword evidence="7" id="KW-0007">Acetylation</keyword>
<comment type="similarity">
    <text evidence="3 22">Belongs to the enoyl-CoA hydratase/isomerase family.</text>
</comment>
<evidence type="ECO:0000256" key="22">
    <source>
        <dbReference type="RuleBase" id="RU003707"/>
    </source>
</evidence>
<gene>
    <name evidence="24" type="primary">ECI1</name>
</gene>
<comment type="catalytic activity">
    <reaction evidence="11">
        <text>(3Z)-hexenoyl-CoA = (2E)-hexenoyl-CoA</text>
        <dbReference type="Rhea" id="RHEA:45748"/>
        <dbReference type="ChEBI" id="CHEBI:62077"/>
        <dbReference type="ChEBI" id="CHEBI:85415"/>
    </reaction>
    <physiologicalReaction direction="left-to-right" evidence="11">
        <dbReference type="Rhea" id="RHEA:45749"/>
    </physiologicalReaction>
</comment>
<evidence type="ECO:0000256" key="13">
    <source>
        <dbReference type="ARBA" id="ARBA00051293"/>
    </source>
</evidence>
<evidence type="ECO:0000313" key="24">
    <source>
        <dbReference type="RefSeq" id="XP_032816783.1"/>
    </source>
</evidence>
<comment type="function">
    <text evidence="16">Key enzyme of fatty acid beta-oxidation. Able to isomerize both 3-cis (3Z) and 3-trans (3E) double bonds into the 2-trans (2E) form in a range of enoyl-CoA species, with a preference for (3Z)-enoyl-CoAs over (3E)-enoyl-CoAs. The catalytic efficiency of this enzyme is not affected by the fatty acyl chain length.</text>
</comment>
<evidence type="ECO:0000313" key="23">
    <source>
        <dbReference type="Proteomes" id="UP001318040"/>
    </source>
</evidence>
<evidence type="ECO:0000256" key="19">
    <source>
        <dbReference type="ARBA" id="ARBA00078358"/>
    </source>
</evidence>
<dbReference type="InterPro" id="IPR018376">
    <property type="entry name" value="Enoyl-CoA_hyd/isom_CS"/>
</dbReference>
<evidence type="ECO:0000256" key="9">
    <source>
        <dbReference type="ARBA" id="ARBA00023128"/>
    </source>
</evidence>
<dbReference type="CTD" id="1632"/>
<keyword evidence="10 24" id="KW-0413">Isomerase</keyword>
<dbReference type="InterPro" id="IPR001753">
    <property type="entry name" value="Enoyl-CoA_hydra/iso"/>
</dbReference>
<evidence type="ECO:0000256" key="14">
    <source>
        <dbReference type="ARBA" id="ARBA00052376"/>
    </source>
</evidence>